<keyword evidence="5" id="KW-0653">Protein transport</keyword>
<comment type="subcellular location">
    <subcellularLocation>
        <location evidence="1">Golgi apparatus membrane</location>
        <topology evidence="1">Peripheral membrane protein</topology>
    </subcellularLocation>
</comment>
<dbReference type="OMA" id="DNPRRQT"/>
<evidence type="ECO:0000256" key="2">
    <source>
        <dbReference type="ARBA" id="ARBA00006653"/>
    </source>
</evidence>
<dbReference type="Pfam" id="PF08700">
    <property type="entry name" value="VPS51_Exo84_N"/>
    <property type="match status" value="1"/>
</dbReference>
<feature type="compositionally biased region" description="Polar residues" evidence="8">
    <location>
        <begin position="850"/>
        <end position="861"/>
    </location>
</feature>
<protein>
    <recommendedName>
        <fullName evidence="3">Conserved oligomeric Golgi complex subunit 1</fullName>
    </recommendedName>
</protein>
<dbReference type="PANTHER" id="PTHR31658">
    <property type="entry name" value="CONSERVED OLIGOMERIC GOLGI COMPLEX SUBUNIT 1"/>
    <property type="match status" value="1"/>
</dbReference>
<dbReference type="PANTHER" id="PTHR31658:SF0">
    <property type="entry name" value="CONSERVED OLIGOMERIC GOLGI COMPLEX SUBUNIT 1"/>
    <property type="match status" value="1"/>
</dbReference>
<dbReference type="Proteomes" id="UP000316621">
    <property type="component" value="Chromosome 1"/>
</dbReference>
<comment type="similarity">
    <text evidence="2">Belongs to the COG1 family.</text>
</comment>
<evidence type="ECO:0000313" key="10">
    <source>
        <dbReference type="Proteomes" id="UP000316621"/>
    </source>
</evidence>
<evidence type="ECO:0000256" key="8">
    <source>
        <dbReference type="SAM" id="MobiDB-lite"/>
    </source>
</evidence>
<keyword evidence="10" id="KW-1185">Reference proteome</keyword>
<keyword evidence="6" id="KW-0333">Golgi apparatus</keyword>
<name>A0A4Y7IGA4_PAPSO</name>
<reference evidence="9 10" key="1">
    <citation type="journal article" date="2018" name="Science">
        <title>The opium poppy genome and morphinan production.</title>
        <authorList>
            <person name="Guo L."/>
            <person name="Winzer T."/>
            <person name="Yang X."/>
            <person name="Li Y."/>
            <person name="Ning Z."/>
            <person name="He Z."/>
            <person name="Teodor R."/>
            <person name="Lu Y."/>
            <person name="Bowser T.A."/>
            <person name="Graham I.A."/>
            <person name="Ye K."/>
        </authorList>
    </citation>
    <scope>NUCLEOTIDE SEQUENCE [LARGE SCALE GENOMIC DNA]</scope>
    <source>
        <strain evidence="10">cv. HN1</strain>
        <tissue evidence="9">Leaves</tissue>
    </source>
</reference>
<dbReference type="GO" id="GO:0000139">
    <property type="term" value="C:Golgi membrane"/>
    <property type="evidence" value="ECO:0007669"/>
    <property type="project" value="UniProtKB-SubCell"/>
</dbReference>
<evidence type="ECO:0000256" key="6">
    <source>
        <dbReference type="ARBA" id="ARBA00023034"/>
    </source>
</evidence>
<feature type="compositionally biased region" description="Low complexity" evidence="8">
    <location>
        <begin position="1"/>
        <end position="14"/>
    </location>
</feature>
<feature type="region of interest" description="Disordered" evidence="8">
    <location>
        <begin position="841"/>
        <end position="864"/>
    </location>
</feature>
<dbReference type="STRING" id="3469.A0A4Y7IGA4"/>
<dbReference type="InterPro" id="IPR033370">
    <property type="entry name" value="COG1"/>
</dbReference>
<feature type="compositionally biased region" description="Polar residues" evidence="8">
    <location>
        <begin position="952"/>
        <end position="980"/>
    </location>
</feature>
<dbReference type="GO" id="GO:0017119">
    <property type="term" value="C:Golgi transport complex"/>
    <property type="evidence" value="ECO:0007669"/>
    <property type="project" value="InterPro"/>
</dbReference>
<evidence type="ECO:0000313" key="9">
    <source>
        <dbReference type="EMBL" id="RZC47904.1"/>
    </source>
</evidence>
<feature type="region of interest" description="Disordered" evidence="8">
    <location>
        <begin position="952"/>
        <end position="982"/>
    </location>
</feature>
<organism evidence="9 10">
    <name type="scientific">Papaver somniferum</name>
    <name type="common">Opium poppy</name>
    <dbReference type="NCBI Taxonomy" id="3469"/>
    <lineage>
        <taxon>Eukaryota</taxon>
        <taxon>Viridiplantae</taxon>
        <taxon>Streptophyta</taxon>
        <taxon>Embryophyta</taxon>
        <taxon>Tracheophyta</taxon>
        <taxon>Spermatophyta</taxon>
        <taxon>Magnoliopsida</taxon>
        <taxon>Ranunculales</taxon>
        <taxon>Papaveraceae</taxon>
        <taxon>Papaveroideae</taxon>
        <taxon>Papaver</taxon>
    </lineage>
</organism>
<keyword evidence="4" id="KW-0813">Transport</keyword>
<evidence type="ECO:0000256" key="1">
    <source>
        <dbReference type="ARBA" id="ARBA00004395"/>
    </source>
</evidence>
<evidence type="ECO:0000256" key="3">
    <source>
        <dbReference type="ARBA" id="ARBA00020978"/>
    </source>
</evidence>
<evidence type="ECO:0000256" key="4">
    <source>
        <dbReference type="ARBA" id="ARBA00022448"/>
    </source>
</evidence>
<dbReference type="GO" id="GO:0015031">
    <property type="term" value="P:protein transport"/>
    <property type="evidence" value="ECO:0007669"/>
    <property type="project" value="UniProtKB-KW"/>
</dbReference>
<feature type="region of interest" description="Disordered" evidence="8">
    <location>
        <begin position="630"/>
        <end position="663"/>
    </location>
</feature>
<sequence>MRTPRASTATSTTTNDESGFRDAESLFRTKPISEIRTIEVKTQKEIEEKKEELRQLVGNRYRDLIDSADSIVCMKSSCQSISSNISMIENYIHSLSHNNYDNGDNTPRGMNYSNPVRVRVYGIACRVKYLVDTPENIWGCLDESMFLEASGRYIRAKLVHDLVVSSENKEFLTNFPLLGHQWGIVESFKGQISARSRERLMDCDLGIGAYADALGAVAVIDELGPEEVLRLFLESRKSWVSLKLGGSGDVVSVFCDIVKIIQVSLGQVGEMFLQVLNDMPLFYKTILGSPPGSQLFGGLPNPEEEVKQWKLHREKLESVMLVLDKELIAKTCLNWLKTCGEETVSKVNGRYLIDSIISGEELASAEKLIRESLDSRKVLEGSLEWLKSVFGSEIESPWNRIRELVLGTDEDLWDGIFEDAFVRRMKEIIDSEFKDLSRVVNVRDSIRVIVPVPGVGRIDFITYLNRPSTGGGVWFLEPNVRKTGTGLTSRGATDENDFHSCLNAYFGPEVGQIRDAVDSRCQKILEDFMCFLGSPRAASRLRELSSYLQDECYESLSIIVGEIEEELRHLSSSIRHINEDSEPPAILVERSLFIGRLLFAFRNHSSHIPLILGSPRLWVNATSSMMFDKGTSPHPVNSRISLDSPMRDSPRRQSLNGIRRQSSSTSAALSGVIDSASPKLDLLSTKFRDICIWAHSLWITWVSDELSAILSKEINNDDALSLTSSSRSWEETVIKQENSSEGPVEMKIELPSMPSLYLTSFLYQASEEVHRIGGHVLDKLILQKFALGLLERVLSIYGSFVSTLDARSPKVTERGVLQILLDLRFVFDVLSGGDLNMNDELSKTPKSKLSMKSQVQKQNSSESRKRVLELTSSLSQRLDPIDWQTYESYLWENEKQAYLRHAVLFGFFVQLNRMYTDTQRKLPSNSESNIMRCSVVPRFKYLPISAPALSSRGTAKSALPSSTEDISSRSSWKSYPSGDTSPKLDYDDTSSFGVASPFLKSFMQVGSRFGESTLKLGSMLTDGQVGRLKDKSAAAMSTFGDMLPVQAAGLLSSLSVRSTDL</sequence>
<dbReference type="OrthoDB" id="46189at2759"/>
<feature type="compositionally biased region" description="Polar residues" evidence="8">
    <location>
        <begin position="652"/>
        <end position="663"/>
    </location>
</feature>
<dbReference type="Gramene" id="RZC47904">
    <property type="protein sequence ID" value="RZC47904"/>
    <property type="gene ID" value="C5167_040851"/>
</dbReference>
<feature type="region of interest" description="Disordered" evidence="8">
    <location>
        <begin position="1"/>
        <end position="25"/>
    </location>
</feature>
<gene>
    <name evidence="9" type="ORF">C5167_040851</name>
</gene>
<proteinExistence type="inferred from homology"/>
<evidence type="ECO:0000256" key="7">
    <source>
        <dbReference type="ARBA" id="ARBA00023136"/>
    </source>
</evidence>
<evidence type="ECO:0000256" key="5">
    <source>
        <dbReference type="ARBA" id="ARBA00022927"/>
    </source>
</evidence>
<dbReference type="GO" id="GO:0006891">
    <property type="term" value="P:intra-Golgi vesicle-mediated transport"/>
    <property type="evidence" value="ECO:0007669"/>
    <property type="project" value="InterPro"/>
</dbReference>
<dbReference type="AlphaFoldDB" id="A0A4Y7IGA4"/>
<dbReference type="EMBL" id="CM010715">
    <property type="protein sequence ID" value="RZC47904.1"/>
    <property type="molecule type" value="Genomic_DNA"/>
</dbReference>
<accession>A0A4Y7IGA4</accession>
<keyword evidence="7" id="KW-0472">Membrane</keyword>